<dbReference type="OrthoDB" id="9801077at2"/>
<accession>A0A4Q5LSJ1</accession>
<dbReference type="Gene3D" id="2.60.120.430">
    <property type="entry name" value="Galactose-binding lectin"/>
    <property type="match status" value="1"/>
</dbReference>
<evidence type="ECO:0000259" key="7">
    <source>
        <dbReference type="Pfam" id="PF11721"/>
    </source>
</evidence>
<dbReference type="Pfam" id="PF00703">
    <property type="entry name" value="Glyco_hydro_2"/>
    <property type="match status" value="1"/>
</dbReference>
<evidence type="ECO:0000256" key="3">
    <source>
        <dbReference type="ARBA" id="ARBA00023295"/>
    </source>
</evidence>
<dbReference type="EMBL" id="SEWG01000001">
    <property type="protein sequence ID" value="RYU92558.1"/>
    <property type="molecule type" value="Genomic_DNA"/>
</dbReference>
<organism evidence="9 10">
    <name type="scientific">Mucilaginibacter terrigena</name>
    <dbReference type="NCBI Taxonomy" id="2492395"/>
    <lineage>
        <taxon>Bacteria</taxon>
        <taxon>Pseudomonadati</taxon>
        <taxon>Bacteroidota</taxon>
        <taxon>Sphingobacteriia</taxon>
        <taxon>Sphingobacteriales</taxon>
        <taxon>Sphingobacteriaceae</taxon>
        <taxon>Mucilaginibacter</taxon>
    </lineage>
</organism>
<evidence type="ECO:0000259" key="4">
    <source>
        <dbReference type="Pfam" id="PF00703"/>
    </source>
</evidence>
<comment type="similarity">
    <text evidence="1">Belongs to the glycosyl hydrolase 2 family.</text>
</comment>
<reference evidence="9 10" key="1">
    <citation type="submission" date="2019-02" db="EMBL/GenBank/DDBJ databases">
        <title>Bacterial novel species Mucilaginibacter sp. 17JY9-4 isolated from soil.</title>
        <authorList>
            <person name="Jung H.-Y."/>
        </authorList>
    </citation>
    <scope>NUCLEOTIDE SEQUENCE [LARGE SCALE GENOMIC DNA]</scope>
    <source>
        <strain evidence="9 10">17JY9-4</strain>
    </source>
</reference>
<dbReference type="Pfam" id="PF02837">
    <property type="entry name" value="Glyco_hydro_2_N"/>
    <property type="match status" value="1"/>
</dbReference>
<dbReference type="InterPro" id="IPR006102">
    <property type="entry name" value="Ig-like_GH2"/>
</dbReference>
<dbReference type="InterPro" id="IPR017853">
    <property type="entry name" value="GH"/>
</dbReference>
<dbReference type="GO" id="GO:0004553">
    <property type="term" value="F:hydrolase activity, hydrolyzing O-glycosyl compounds"/>
    <property type="evidence" value="ECO:0007669"/>
    <property type="project" value="InterPro"/>
</dbReference>
<proteinExistence type="inferred from homology"/>
<feature type="domain" description="Glycoside hydrolase family 2 immunoglobulin-like beta-sandwich" evidence="4">
    <location>
        <begin position="202"/>
        <end position="307"/>
    </location>
</feature>
<keyword evidence="2 9" id="KW-0378">Hydrolase</keyword>
<dbReference type="SUPFAM" id="SSF51445">
    <property type="entry name" value="(Trans)glycosidases"/>
    <property type="match status" value="1"/>
</dbReference>
<dbReference type="InterPro" id="IPR021720">
    <property type="entry name" value="Malectin_dom"/>
</dbReference>
<keyword evidence="10" id="KW-1185">Reference proteome</keyword>
<dbReference type="InterPro" id="IPR006104">
    <property type="entry name" value="Glyco_hydro_2_N"/>
</dbReference>
<evidence type="ECO:0000256" key="1">
    <source>
        <dbReference type="ARBA" id="ARBA00007401"/>
    </source>
</evidence>
<comment type="caution">
    <text evidence="9">The sequence shown here is derived from an EMBL/GenBank/DDBJ whole genome shotgun (WGS) entry which is preliminary data.</text>
</comment>
<dbReference type="InterPro" id="IPR013783">
    <property type="entry name" value="Ig-like_fold"/>
</dbReference>
<dbReference type="PANTHER" id="PTHR42732:SF1">
    <property type="entry name" value="BETA-MANNOSIDASE"/>
    <property type="match status" value="1"/>
</dbReference>
<evidence type="ECO:0000259" key="8">
    <source>
        <dbReference type="Pfam" id="PF16355"/>
    </source>
</evidence>
<dbReference type="InterPro" id="IPR006101">
    <property type="entry name" value="Glyco_hydro_2"/>
</dbReference>
<dbReference type="InterPro" id="IPR006103">
    <property type="entry name" value="Glyco_hydro_2_cat"/>
</dbReference>
<dbReference type="Gene3D" id="2.60.40.10">
    <property type="entry name" value="Immunoglobulins"/>
    <property type="match status" value="2"/>
</dbReference>
<dbReference type="InterPro" id="IPR032311">
    <property type="entry name" value="DUF4982"/>
</dbReference>
<dbReference type="Gene3D" id="3.20.20.80">
    <property type="entry name" value="Glycosidases"/>
    <property type="match status" value="1"/>
</dbReference>
<feature type="domain" description="DUF4982" evidence="8">
    <location>
        <begin position="645"/>
        <end position="697"/>
    </location>
</feature>
<dbReference type="Gene3D" id="2.60.120.260">
    <property type="entry name" value="Galactose-binding domain-like"/>
    <property type="match status" value="1"/>
</dbReference>
<dbReference type="PRINTS" id="PR00132">
    <property type="entry name" value="GLHYDRLASE2"/>
</dbReference>
<protein>
    <submittedName>
        <fullName evidence="9">Glycoside hydrolase family 2</fullName>
    </submittedName>
</protein>
<dbReference type="SUPFAM" id="SSF49785">
    <property type="entry name" value="Galactose-binding domain-like"/>
    <property type="match status" value="1"/>
</dbReference>
<dbReference type="GO" id="GO:0005975">
    <property type="term" value="P:carbohydrate metabolic process"/>
    <property type="evidence" value="ECO:0007669"/>
    <property type="project" value="InterPro"/>
</dbReference>
<feature type="domain" description="Glycoside hydrolase family 2 catalytic" evidence="5">
    <location>
        <begin position="315"/>
        <end position="614"/>
    </location>
</feature>
<feature type="domain" description="Malectin" evidence="7">
    <location>
        <begin position="772"/>
        <end position="870"/>
    </location>
</feature>
<dbReference type="Proteomes" id="UP000293331">
    <property type="component" value="Unassembled WGS sequence"/>
</dbReference>
<dbReference type="Pfam" id="PF11721">
    <property type="entry name" value="Malectin"/>
    <property type="match status" value="1"/>
</dbReference>
<dbReference type="PANTHER" id="PTHR42732">
    <property type="entry name" value="BETA-GALACTOSIDASE"/>
    <property type="match status" value="1"/>
</dbReference>
<evidence type="ECO:0000259" key="6">
    <source>
        <dbReference type="Pfam" id="PF02837"/>
    </source>
</evidence>
<dbReference type="InterPro" id="IPR051913">
    <property type="entry name" value="GH2_Domain-Containing"/>
</dbReference>
<name>A0A4Q5LSJ1_9SPHI</name>
<dbReference type="InterPro" id="IPR036156">
    <property type="entry name" value="Beta-gal/glucu_dom_sf"/>
</dbReference>
<dbReference type="InterPro" id="IPR008979">
    <property type="entry name" value="Galactose-bd-like_sf"/>
</dbReference>
<dbReference type="Pfam" id="PF16355">
    <property type="entry name" value="DUF4982"/>
    <property type="match status" value="1"/>
</dbReference>
<evidence type="ECO:0000313" key="9">
    <source>
        <dbReference type="EMBL" id="RYU92558.1"/>
    </source>
</evidence>
<feature type="domain" description="Glycosyl hydrolases family 2 sugar binding" evidence="6">
    <location>
        <begin position="82"/>
        <end position="185"/>
    </location>
</feature>
<evidence type="ECO:0000256" key="2">
    <source>
        <dbReference type="ARBA" id="ARBA00022801"/>
    </source>
</evidence>
<dbReference type="Pfam" id="PF02836">
    <property type="entry name" value="Glyco_hydro_2_C"/>
    <property type="match status" value="1"/>
</dbReference>
<sequence>MLFKLRELLYNKTYLKSVLYTLLLTSTLCGKAYSQSRLVTGFNKGWLFTKDNFEPGAKNPEIGWQQVSIPHTWNANDVMDDKPGYYRGACWYVKNLTVQSASLQKKLYLYINGANQVTDVYVNGHKATTHIGGYTRFCVELNSYLRPGTNNQIALRVDNSFNEDIPPLTADFTFFGGLYRDVELTAVNNTHFSLNKAANGVFITTPRVSATKALVSVQGRINNEQGISKKLRVVAEITGSNGKQVAHRATVINMINKGSDFKISLPEIANPHLWAPEDPYLYKVTCSIIDVLSGKVLDRVTNNLGLRWYKFDAEKGFFLNDKPYKLIGASRHQDFEGLGNALPDSYHKRDVLLLKKMGGNFLRVAHYPQDKSVLDACDSLGILASVEIPVVNAITETDAFTRNSKNMLVEMIRQNFNHPSIIIWAYMNEVLLKPEFGNDKPRQAVYFKNVRDLAAQLDSLARIEDPSRYTMIACHGDYNRYKQVGLIDIPMLIGWNLYQGWYGGKTEDFAKFLDKFHAGYPKLPMLVTEYGADADARIRSLSPERFDKSIDYAVDFHRVYLKAMQSRPFVTAGIIWNLADFSSEERAETTPHINAKGLLTQNRQPKDVYFFYQANLLKTPFLKISNWAYPTGLADSLDHNICTQPLTVFSNLSQVSIKVNGKNLGTKSTADGMAVWNVPFLNGRNIIEASGNADGSTIRDRSVVGFSLIPTNLPAAKVTDIKINALLGSKRQFISKDGTVWLPAQPYVKGSFGFTGGEPYKLKGNNRLSYGTDRNINLTDDDPVYQTQQVGIQSFHFDVPDGEYQLTLHFAELTTNNPAGALAYNLDNNANKQALDDRVFTVEVNQEPVLSNFSIAPKYGVLTAGSHKSTILATGHRGINILFTPITGQAVLNAIQLTGLKN</sequence>
<dbReference type="SUPFAM" id="SSF49303">
    <property type="entry name" value="beta-Galactosidase/glucuronidase domain"/>
    <property type="match status" value="1"/>
</dbReference>
<keyword evidence="3" id="KW-0326">Glycosidase</keyword>
<evidence type="ECO:0000259" key="5">
    <source>
        <dbReference type="Pfam" id="PF02836"/>
    </source>
</evidence>
<dbReference type="AlphaFoldDB" id="A0A4Q5LSJ1"/>
<gene>
    <name evidence="9" type="ORF">EWM62_00670</name>
</gene>
<evidence type="ECO:0000313" key="10">
    <source>
        <dbReference type="Proteomes" id="UP000293331"/>
    </source>
</evidence>